<proteinExistence type="predicted"/>
<keyword evidence="2" id="KW-1185">Reference proteome</keyword>
<organism evidence="1 2">
    <name type="scientific">Pangasianodon gigas</name>
    <name type="common">Mekong giant catfish</name>
    <name type="synonym">Pangasius gigas</name>
    <dbReference type="NCBI Taxonomy" id="30993"/>
    <lineage>
        <taxon>Eukaryota</taxon>
        <taxon>Metazoa</taxon>
        <taxon>Chordata</taxon>
        <taxon>Craniata</taxon>
        <taxon>Vertebrata</taxon>
        <taxon>Euteleostomi</taxon>
        <taxon>Actinopterygii</taxon>
        <taxon>Neopterygii</taxon>
        <taxon>Teleostei</taxon>
        <taxon>Ostariophysi</taxon>
        <taxon>Siluriformes</taxon>
        <taxon>Pangasiidae</taxon>
        <taxon>Pangasianodon</taxon>
    </lineage>
</organism>
<protein>
    <submittedName>
        <fullName evidence="1">Uncharacterized protein</fullName>
    </submittedName>
</protein>
<dbReference type="EMBL" id="CM040481">
    <property type="protein sequence ID" value="MCI4394931.1"/>
    <property type="molecule type" value="Genomic_DNA"/>
</dbReference>
<dbReference type="Proteomes" id="UP000829447">
    <property type="component" value="Linkage Group LG28"/>
</dbReference>
<comment type="caution">
    <text evidence="1">The sequence shown here is derived from an EMBL/GenBank/DDBJ whole genome shotgun (WGS) entry which is preliminary data.</text>
</comment>
<reference evidence="1 2" key="1">
    <citation type="journal article" date="2022" name="bioRxiv">
        <title>An ancient truncated duplication of the anti-Mullerian hormone receptor type 2 gene is a potential conserved master sex determinant in the Pangasiidae catfish family.</title>
        <authorList>
            <person name="Wen M."/>
            <person name="Pan Q."/>
            <person name="Jouanno E."/>
            <person name="Montfort J."/>
            <person name="Zahm M."/>
            <person name="Cabau C."/>
            <person name="Klopp C."/>
            <person name="Iampietro C."/>
            <person name="Roques C."/>
            <person name="Bouchez O."/>
            <person name="Castinel A."/>
            <person name="Donnadieu C."/>
            <person name="Parrinello H."/>
            <person name="Poncet C."/>
            <person name="Belmonte E."/>
            <person name="Gautier V."/>
            <person name="Avarre J.-C."/>
            <person name="Dugue R."/>
            <person name="Gustiano R."/>
            <person name="Ha T.T.T."/>
            <person name="Campet M."/>
            <person name="Sriphairoj K."/>
            <person name="Ribolli J."/>
            <person name="de Almeida F.L."/>
            <person name="Desvignes T."/>
            <person name="Postlethwait J.H."/>
            <person name="Bucao C.F."/>
            <person name="Robinson-Rechavi M."/>
            <person name="Bobe J."/>
            <person name="Herpin A."/>
            <person name="Guiguen Y."/>
        </authorList>
    </citation>
    <scope>NUCLEOTIDE SEQUENCE [LARGE SCALE GENOMIC DNA]</scope>
    <source>
        <strain evidence="1">YG-Dec2019</strain>
    </source>
</reference>
<gene>
    <name evidence="1" type="ORF">PGIGA_G00174550</name>
</gene>
<accession>A0ACC5XUM8</accession>
<name>A0ACC5XUM8_PANGG</name>
<evidence type="ECO:0000313" key="2">
    <source>
        <dbReference type="Proteomes" id="UP000829447"/>
    </source>
</evidence>
<evidence type="ECO:0000313" key="1">
    <source>
        <dbReference type="EMBL" id="MCI4394931.1"/>
    </source>
</evidence>
<sequence length="81" mass="9442">MSWLEHNLELGVQEHGLVNERCFIKVAHKQVLCPGNTFRVQEPDVECAKHQAKPPAHQRRSKKTKTHRRLLVWHVLTQVTS</sequence>